<reference evidence="13 16" key="2">
    <citation type="journal article" date="2018" name="Int. J. Syst. Evol. Microbiol.">
        <title>Pseudooceanicola lipolyticus sp. nov., a marine alphaproteobacterium, reclassification of Oceanicola flagellatus as Pseudooceanicola flagellatus comb. nov. and emended description of the genus Pseudooceanicola.</title>
        <authorList>
            <person name="Huang M.-M."/>
            <person name="Guo L.-L."/>
            <person name="Wu Y.-H."/>
            <person name="Lai Q.-L."/>
            <person name="Shao Z.-Z."/>
            <person name="Wang C.-S."/>
            <person name="Wu M."/>
            <person name="Xu X.-W."/>
        </authorList>
    </citation>
    <scope>NUCLEOTIDE SEQUENCE [LARGE SCALE GENOMIC DNA]</scope>
    <source>
        <strain evidence="13 16">Ar-45</strain>
    </source>
</reference>
<dbReference type="GO" id="GO:0005524">
    <property type="term" value="F:ATP binding"/>
    <property type="evidence" value="ECO:0007669"/>
    <property type="project" value="UniProtKB-UniRule"/>
</dbReference>
<keyword evidence="5 10" id="KW-0547">Nucleotide-binding</keyword>
<protein>
    <recommendedName>
        <fullName evidence="3 10">4-diphosphocytidyl-2-C-methyl-D-erythritol kinase</fullName>
        <shortName evidence="10">CMK</shortName>
        <ecNumber evidence="2 10">2.7.1.148</ecNumber>
    </recommendedName>
    <alternativeName>
        <fullName evidence="9 10">4-(cytidine-5'-diphospho)-2-C-methyl-D-erythritol kinase</fullName>
    </alternativeName>
</protein>
<keyword evidence="4 10" id="KW-0808">Transferase</keyword>
<dbReference type="InterPro" id="IPR020568">
    <property type="entry name" value="Ribosomal_Su5_D2-typ_SF"/>
</dbReference>
<evidence type="ECO:0000256" key="4">
    <source>
        <dbReference type="ARBA" id="ARBA00022679"/>
    </source>
</evidence>
<dbReference type="EMBL" id="OBEA01000003">
    <property type="protein sequence ID" value="SNY50486.1"/>
    <property type="molecule type" value="Genomic_DNA"/>
</dbReference>
<dbReference type="SUPFAM" id="SSF55060">
    <property type="entry name" value="GHMP Kinase, C-terminal domain"/>
    <property type="match status" value="1"/>
</dbReference>
<comment type="function">
    <text evidence="10">Catalyzes the phosphorylation of the position 2 hydroxy group of 4-diphosphocytidyl-2C-methyl-D-erythritol.</text>
</comment>
<accession>A0A285ITR3</accession>
<dbReference type="InterPro" id="IPR013750">
    <property type="entry name" value="GHMP_kinase_C_dom"/>
</dbReference>
<evidence type="ECO:0000259" key="12">
    <source>
        <dbReference type="Pfam" id="PF08544"/>
    </source>
</evidence>
<evidence type="ECO:0000256" key="1">
    <source>
        <dbReference type="ARBA" id="ARBA00009684"/>
    </source>
</evidence>
<dbReference type="InterPro" id="IPR004424">
    <property type="entry name" value="IspE"/>
</dbReference>
<dbReference type="EMBL" id="PGTD01000007">
    <property type="protein sequence ID" value="PJE31825.1"/>
    <property type="molecule type" value="Genomic_DNA"/>
</dbReference>
<dbReference type="Gene3D" id="3.30.230.10">
    <property type="match status" value="1"/>
</dbReference>
<dbReference type="PANTHER" id="PTHR43527:SF2">
    <property type="entry name" value="4-DIPHOSPHOCYTIDYL-2-C-METHYL-D-ERYTHRITOL KINASE, CHLOROPLASTIC"/>
    <property type="match status" value="1"/>
</dbReference>
<dbReference type="Proteomes" id="UP000231655">
    <property type="component" value="Unassembled WGS sequence"/>
</dbReference>
<dbReference type="EC" id="2.7.1.148" evidence="2 10"/>
<dbReference type="Proteomes" id="UP000231702">
    <property type="component" value="Unassembled WGS sequence"/>
</dbReference>
<keyword evidence="6 10" id="KW-0418">Kinase</keyword>
<keyword evidence="8 10" id="KW-0414">Isoprene biosynthesis</keyword>
<evidence type="ECO:0000256" key="5">
    <source>
        <dbReference type="ARBA" id="ARBA00022741"/>
    </source>
</evidence>
<dbReference type="UniPathway" id="UPA00056">
    <property type="reaction ID" value="UER00094"/>
</dbReference>
<feature type="active site" evidence="10">
    <location>
        <position position="129"/>
    </location>
</feature>
<gene>
    <name evidence="10" type="primary">ispE</name>
    <name evidence="13" type="ORF">CVM39_01600</name>
    <name evidence="14" type="ORF">SAMN06297129_1854</name>
</gene>
<dbReference type="GO" id="GO:0019288">
    <property type="term" value="P:isopentenyl diphosphate biosynthetic process, methylerythritol 4-phosphate pathway"/>
    <property type="evidence" value="ECO:0007669"/>
    <property type="project" value="UniProtKB-UniRule"/>
</dbReference>
<dbReference type="PIRSF" id="PIRSF010376">
    <property type="entry name" value="IspE"/>
    <property type="match status" value="1"/>
</dbReference>
<dbReference type="InterPro" id="IPR036554">
    <property type="entry name" value="GHMP_kinase_C_sf"/>
</dbReference>
<feature type="binding site" evidence="10">
    <location>
        <begin position="93"/>
        <end position="103"/>
    </location>
    <ligand>
        <name>ATP</name>
        <dbReference type="ChEBI" id="CHEBI:30616"/>
    </ligand>
</feature>
<keyword evidence="16" id="KW-1185">Reference proteome</keyword>
<proteinExistence type="inferred from homology"/>
<dbReference type="Pfam" id="PF08544">
    <property type="entry name" value="GHMP_kinases_C"/>
    <property type="match status" value="1"/>
</dbReference>
<dbReference type="AlphaFoldDB" id="A0A285ITR3"/>
<evidence type="ECO:0000256" key="9">
    <source>
        <dbReference type="ARBA" id="ARBA00032554"/>
    </source>
</evidence>
<dbReference type="HAMAP" id="MF_00061">
    <property type="entry name" value="IspE"/>
    <property type="match status" value="1"/>
</dbReference>
<dbReference type="InterPro" id="IPR006204">
    <property type="entry name" value="GHMP_kinase_N_dom"/>
</dbReference>
<sequence length="277" mass="28711">MTDPEAKPLLAPAKVNLALHVTGRRDDGYHLLDSLVVFADIGDRVQVTPAGEWSLTVSGPRAAGVPTDESNLCLKAARFAGTPVAIHLEKHLPSEAGIGGGSSDAAAVLRGIAALGTPIPKGTEQLGADVPVCLTPRAARMQGVGEHVSPVTTLPPLPALLVNPGRPVATPAVFKQLETRDNPEMGPLPERLRDPEEAALYLSSLRNDLEGPAMALEPAIGAALSALGALPLCLLARMSGSGASCFALFPTQEAARTAGRMLSAAHPDWWVCDTVLS</sequence>
<feature type="active site" evidence="10">
    <location>
        <position position="14"/>
    </location>
</feature>
<evidence type="ECO:0000256" key="6">
    <source>
        <dbReference type="ARBA" id="ARBA00022777"/>
    </source>
</evidence>
<organism evidence="14 15">
    <name type="scientific">Pseudooceanicola antarcticus</name>
    <dbReference type="NCBI Taxonomy" id="1247613"/>
    <lineage>
        <taxon>Bacteria</taxon>
        <taxon>Pseudomonadati</taxon>
        <taxon>Pseudomonadota</taxon>
        <taxon>Alphaproteobacteria</taxon>
        <taxon>Rhodobacterales</taxon>
        <taxon>Paracoccaceae</taxon>
        <taxon>Pseudooceanicola</taxon>
    </lineage>
</organism>
<dbReference type="OrthoDB" id="9809438at2"/>
<dbReference type="NCBIfam" id="NF011202">
    <property type="entry name" value="PRK14608.1"/>
    <property type="match status" value="1"/>
</dbReference>
<evidence type="ECO:0000313" key="13">
    <source>
        <dbReference type="EMBL" id="PJE31825.1"/>
    </source>
</evidence>
<dbReference type="SUPFAM" id="SSF54211">
    <property type="entry name" value="Ribosomal protein S5 domain 2-like"/>
    <property type="match status" value="1"/>
</dbReference>
<evidence type="ECO:0000256" key="3">
    <source>
        <dbReference type="ARBA" id="ARBA00017473"/>
    </source>
</evidence>
<dbReference type="InterPro" id="IPR014721">
    <property type="entry name" value="Ribsml_uS5_D2-typ_fold_subgr"/>
</dbReference>
<evidence type="ECO:0000256" key="8">
    <source>
        <dbReference type="ARBA" id="ARBA00023229"/>
    </source>
</evidence>
<evidence type="ECO:0000259" key="11">
    <source>
        <dbReference type="Pfam" id="PF00288"/>
    </source>
</evidence>
<dbReference type="RefSeq" id="WP_097145601.1">
    <property type="nucleotide sequence ID" value="NZ_OBEA01000003.1"/>
</dbReference>
<evidence type="ECO:0000313" key="14">
    <source>
        <dbReference type="EMBL" id="SNY50486.1"/>
    </source>
</evidence>
<comment type="catalytic activity">
    <reaction evidence="10">
        <text>4-CDP-2-C-methyl-D-erythritol + ATP = 4-CDP-2-C-methyl-D-erythritol 2-phosphate + ADP + H(+)</text>
        <dbReference type="Rhea" id="RHEA:18437"/>
        <dbReference type="ChEBI" id="CHEBI:15378"/>
        <dbReference type="ChEBI" id="CHEBI:30616"/>
        <dbReference type="ChEBI" id="CHEBI:57823"/>
        <dbReference type="ChEBI" id="CHEBI:57919"/>
        <dbReference type="ChEBI" id="CHEBI:456216"/>
        <dbReference type="EC" id="2.7.1.148"/>
    </reaction>
</comment>
<feature type="domain" description="GHMP kinase N-terminal" evidence="11">
    <location>
        <begin position="75"/>
        <end position="121"/>
    </location>
</feature>
<reference evidence="14 15" key="1">
    <citation type="submission" date="2017-09" db="EMBL/GenBank/DDBJ databases">
        <authorList>
            <person name="Ehlers B."/>
            <person name="Leendertz F.H."/>
        </authorList>
    </citation>
    <scope>NUCLEOTIDE SEQUENCE [LARGE SCALE GENOMIC DNA]</scope>
    <source>
        <strain evidence="14 15">CGMCC 1.12662</strain>
    </source>
</reference>
<dbReference type="Gene3D" id="3.30.70.890">
    <property type="entry name" value="GHMP kinase, C-terminal domain"/>
    <property type="match status" value="1"/>
</dbReference>
<evidence type="ECO:0000256" key="10">
    <source>
        <dbReference type="HAMAP-Rule" id="MF_00061"/>
    </source>
</evidence>
<dbReference type="PANTHER" id="PTHR43527">
    <property type="entry name" value="4-DIPHOSPHOCYTIDYL-2-C-METHYL-D-ERYTHRITOL KINASE, CHLOROPLASTIC"/>
    <property type="match status" value="1"/>
</dbReference>
<dbReference type="Pfam" id="PF00288">
    <property type="entry name" value="GHMP_kinases_N"/>
    <property type="match status" value="1"/>
</dbReference>
<comment type="pathway">
    <text evidence="10">Isoprenoid biosynthesis; isopentenyl diphosphate biosynthesis via DXP pathway; isopentenyl diphosphate from 1-deoxy-D-xylulose 5-phosphate: step 3/6.</text>
</comment>
<evidence type="ECO:0000313" key="15">
    <source>
        <dbReference type="Proteomes" id="UP000231655"/>
    </source>
</evidence>
<evidence type="ECO:0000256" key="7">
    <source>
        <dbReference type="ARBA" id="ARBA00022840"/>
    </source>
</evidence>
<feature type="domain" description="GHMP kinase C-terminal" evidence="12">
    <location>
        <begin position="194"/>
        <end position="265"/>
    </location>
</feature>
<dbReference type="GO" id="GO:0050515">
    <property type="term" value="F:4-(cytidine 5'-diphospho)-2-C-methyl-D-erythritol kinase activity"/>
    <property type="evidence" value="ECO:0007669"/>
    <property type="project" value="UniProtKB-UniRule"/>
</dbReference>
<evidence type="ECO:0000256" key="2">
    <source>
        <dbReference type="ARBA" id="ARBA00012052"/>
    </source>
</evidence>
<dbReference type="GO" id="GO:0016114">
    <property type="term" value="P:terpenoid biosynthetic process"/>
    <property type="evidence" value="ECO:0007669"/>
    <property type="project" value="InterPro"/>
</dbReference>
<keyword evidence="7 10" id="KW-0067">ATP-binding</keyword>
<evidence type="ECO:0000313" key="16">
    <source>
        <dbReference type="Proteomes" id="UP000231702"/>
    </source>
</evidence>
<name>A0A285ITR3_9RHOB</name>
<comment type="similarity">
    <text evidence="1 10">Belongs to the GHMP kinase family. IspE subfamily.</text>
</comment>